<feature type="region of interest" description="Disordered" evidence="1">
    <location>
        <begin position="1211"/>
        <end position="1249"/>
    </location>
</feature>
<name>A0A1J9R648_9PEZI</name>
<feature type="compositionally biased region" description="Low complexity" evidence="1">
    <location>
        <begin position="905"/>
        <end position="919"/>
    </location>
</feature>
<feature type="compositionally biased region" description="Low complexity" evidence="1">
    <location>
        <begin position="1068"/>
        <end position="1082"/>
    </location>
</feature>
<evidence type="ECO:0000256" key="1">
    <source>
        <dbReference type="SAM" id="MobiDB-lite"/>
    </source>
</evidence>
<feature type="compositionally biased region" description="Acidic residues" evidence="1">
    <location>
        <begin position="1493"/>
        <end position="1505"/>
    </location>
</feature>
<feature type="compositionally biased region" description="Polar residues" evidence="1">
    <location>
        <begin position="975"/>
        <end position="988"/>
    </location>
</feature>
<feature type="compositionally biased region" description="Polar residues" evidence="1">
    <location>
        <begin position="201"/>
        <end position="210"/>
    </location>
</feature>
<feature type="compositionally biased region" description="Acidic residues" evidence="1">
    <location>
        <begin position="892"/>
        <end position="904"/>
    </location>
</feature>
<feature type="compositionally biased region" description="Basic and acidic residues" evidence="1">
    <location>
        <begin position="763"/>
        <end position="773"/>
    </location>
</feature>
<protein>
    <submittedName>
        <fullName evidence="2">Uncharacterized protein</fullName>
    </submittedName>
</protein>
<feature type="compositionally biased region" description="Low complexity" evidence="1">
    <location>
        <begin position="684"/>
        <end position="702"/>
    </location>
</feature>
<feature type="region of interest" description="Disordered" evidence="1">
    <location>
        <begin position="1706"/>
        <end position="1747"/>
    </location>
</feature>
<dbReference type="Proteomes" id="UP000183809">
    <property type="component" value="Unassembled WGS sequence"/>
</dbReference>
<feature type="region of interest" description="Disordered" evidence="1">
    <location>
        <begin position="1472"/>
        <end position="1524"/>
    </location>
</feature>
<accession>A0A1J9R648</accession>
<feature type="compositionally biased region" description="Basic and acidic residues" evidence="1">
    <location>
        <begin position="801"/>
        <end position="847"/>
    </location>
</feature>
<proteinExistence type="predicted"/>
<feature type="compositionally biased region" description="Acidic residues" evidence="1">
    <location>
        <begin position="1709"/>
        <end position="1733"/>
    </location>
</feature>
<gene>
    <name evidence="2" type="ORF">BKCO1_13000157</name>
</gene>
<feature type="compositionally biased region" description="Low complexity" evidence="1">
    <location>
        <begin position="722"/>
        <end position="731"/>
    </location>
</feature>
<evidence type="ECO:0000313" key="2">
    <source>
        <dbReference type="EMBL" id="OJD36080.1"/>
    </source>
</evidence>
<dbReference type="OrthoDB" id="3946324at2759"/>
<feature type="region of interest" description="Disordered" evidence="1">
    <location>
        <begin position="1"/>
        <end position="153"/>
    </location>
</feature>
<feature type="compositionally biased region" description="Polar residues" evidence="1">
    <location>
        <begin position="1088"/>
        <end position="1105"/>
    </location>
</feature>
<reference evidence="2 3" key="1">
    <citation type="submission" date="2016-10" db="EMBL/GenBank/DDBJ databases">
        <title>Proteomics and genomics reveal pathogen-plant mechanisms compatible with a hemibiotrophic lifestyle of Diplodia corticola.</title>
        <authorList>
            <person name="Fernandes I."/>
            <person name="De Jonge R."/>
            <person name="Van De Peer Y."/>
            <person name="Devreese B."/>
            <person name="Alves A."/>
            <person name="Esteves A.C."/>
        </authorList>
    </citation>
    <scope>NUCLEOTIDE SEQUENCE [LARGE SCALE GENOMIC DNA]</scope>
    <source>
        <strain evidence="2 3">CBS 112549</strain>
    </source>
</reference>
<feature type="compositionally biased region" description="Basic residues" evidence="1">
    <location>
        <begin position="858"/>
        <end position="872"/>
    </location>
</feature>
<feature type="compositionally biased region" description="Low complexity" evidence="1">
    <location>
        <begin position="644"/>
        <end position="656"/>
    </location>
</feature>
<feature type="compositionally biased region" description="Acidic residues" evidence="1">
    <location>
        <begin position="567"/>
        <end position="582"/>
    </location>
</feature>
<sequence length="1789" mass="193201">MGESSSRRNVRFEGLSPEPDSPSNIAEFPPSGQPYAQDDMEDDTEDSMEDGMEDNMRDGVVDSSLYFTEPEHVPPPSSQRNGYERQHMSNGGPYYTRGHAKHMPTNHAFARGNYLQDPNYPSRNGYRSSPERRPRERGRHVGQLGRSSQKEAARNYTTFEDFCSQALSAASQGKRPLNRQQLSQPEVIDLCSDDDQREAYNRTSTGSRLSAKSGRQHNHIQRQTNGLGYATDAEYQPRHDRDRPRSRKRPKNDLNLAVQTYRTDDEGLTTKRQRSPEIYYPSRPPTIPVKRQRRQQDEYDEPIPRPTYLPPATSHRQDRPEQRQNRKAPSSGNELGYSHRPATQPFMDEDSEEDARPLPDDEKDDDDDVASMAAKQKKHETAKKKKLRQTAANYSDAGPAARDHPAQNAASGAIIPKIKPSSRDDDDDEQQQNSYPASATAPADHPAAQGRPYVASGISLSQALREQARAKHMSSSQITDSDVETTTAAAAAAAPLITAEEGYGAKPVSASSSPFRTPKLKPVPMPKMRIAPVPRLLKLPPLRAGLPAVGEEKGGGGVVDISSAEESSSDDDDDDSDGEGDGGDGVGPRRLTGKKHGEAEGGNTATGSAMSFLSSPSPSPPPSSSFRLPPPATAAAAPPPPPSSSSAAPTPTLMPTARRERTSNAAMIKKLLKQQGKAKKKDPPSAAAAATSTSTTTNNNNSQKKKTRPSTETDDAKEEKAAWQQALAALDADTDPARRRQRRRQENGAAAVDGSQLGVGSGEQRRRGDREGGDGEGDDDGDDARSALSSSSSGGSGSSSEVEREDVMAAIEEERERERGKKEKELRRKRIAYHEARLRQEREKEMGADGGGEAGTKAGRKEKKVMKKKKGKSVAEKGREGKKKKKSKSEEFVEEEEDEDEVMDEVLGGVEQGLDAANDLLEDADGDGGQAAVEVNGELGDDFECLFNEPSDEGAGQPVTGQENDDKESHVEAGKSTTTASRDLTSQDPVDENLQKPANEGINQPSFGGPASLQSMLANATKEPAKERNDDTRKPTSGSAREAAQRNALRREQALANGPLKKHIQPVPSSKPKGASGAKSSAFIPTPKSKNQSASQAQRKPTSNFLPRESDLLPAKASKKMSSQTANVPRRPATALNDPDSVNFGPLVADKTPSTPLSVLEEEDDKQLHFWKEKGLKWEEIRILYAARTGKKFSVAGLQYRLKRVHNRWPDLTKDRADEGKKDAEKEKQEELQQQQEQPPPLGGKKWDPNAYEQYMANQQALADFLTDGEEESSSDADEINDNDDALHTTASRRHQRAALPKPTRNPPPTSTTTIPSPAPLAENEVWFEYHVTRQCWDPSREDQSAAPVYAVGGPGPAQALHTLREANAAAGEEIQRARFGVEGVSAGCKSFSCETDAEGMHHYRVEHDDAAGRATVRVDVGRSLRAPGAAAAAAAATRPRVGRQGWLGTRGWVACVEEVWRVERPAGCCCRRRRDAGGDGGGSGDEGGGDGGGDDDDDGDDDGDGTSGSNRDDDGNADADADAAAAAAAVAAATFPSHDDDDTTFDDLFKNIDDLFADPEDPVVVVEPSIQTHHHHQAESPAPPAPAPAPAPLQPQPPNQQQQQQTPTPDPDPHTQNNHHTHTHTHTHTPSPSLATEHTTTTTTTTTRRPRILGFFTVPDAANREAAAALLDAVCPRTNRRIDAVEARERMRKELEERVEALAALADQGEEGGEEGGEEEEGEGEEGGEEGGEGGGGGGGEGGVFECSVEVEEDYRRCEGEGDGGERGKVVEVRSWVEEVGVGGPRNA</sequence>
<feature type="compositionally biased region" description="Polar residues" evidence="1">
    <location>
        <begin position="1001"/>
        <end position="1018"/>
    </location>
</feature>
<feature type="compositionally biased region" description="Pro residues" evidence="1">
    <location>
        <begin position="1582"/>
        <end position="1599"/>
    </location>
</feature>
<feature type="region of interest" description="Disordered" evidence="1">
    <location>
        <begin position="169"/>
        <end position="485"/>
    </location>
</feature>
<feature type="compositionally biased region" description="Pro residues" evidence="1">
    <location>
        <begin position="617"/>
        <end position="643"/>
    </location>
</feature>
<keyword evidence="3" id="KW-1185">Reference proteome</keyword>
<feature type="compositionally biased region" description="Gly residues" evidence="1">
    <location>
        <begin position="1479"/>
        <end position="1492"/>
    </location>
</feature>
<feature type="compositionally biased region" description="Basic and acidic residues" evidence="1">
    <location>
        <begin position="1023"/>
        <end position="1034"/>
    </location>
</feature>
<dbReference type="RefSeq" id="XP_020132340.1">
    <property type="nucleotide sequence ID" value="XM_020270881.1"/>
</dbReference>
<feature type="compositionally biased region" description="Basic residues" evidence="1">
    <location>
        <begin position="1618"/>
        <end position="1628"/>
    </location>
</feature>
<feature type="region of interest" description="Disordered" evidence="1">
    <location>
        <begin position="1571"/>
        <end position="1652"/>
    </location>
</feature>
<comment type="caution">
    <text evidence="2">The sequence shown here is derived from an EMBL/GenBank/DDBJ whole genome shotgun (WGS) entry which is preliminary data.</text>
</comment>
<feature type="compositionally biased region" description="Basic residues" evidence="1">
    <location>
        <begin position="670"/>
        <end position="680"/>
    </location>
</feature>
<feature type="compositionally biased region" description="Low complexity" evidence="1">
    <location>
        <begin position="436"/>
        <end position="448"/>
    </location>
</feature>
<dbReference type="EMBL" id="MNUE01000013">
    <property type="protein sequence ID" value="OJD36080.1"/>
    <property type="molecule type" value="Genomic_DNA"/>
</dbReference>
<feature type="compositionally biased region" description="Basic residues" evidence="1">
    <location>
        <begin position="375"/>
        <end position="388"/>
    </location>
</feature>
<feature type="compositionally biased region" description="Acidic residues" evidence="1">
    <location>
        <begin position="38"/>
        <end position="53"/>
    </location>
</feature>
<feature type="compositionally biased region" description="Basic and acidic residues" evidence="1">
    <location>
        <begin position="315"/>
        <end position="324"/>
    </location>
</feature>
<feature type="region of interest" description="Disordered" evidence="1">
    <location>
        <begin position="546"/>
        <end position="1163"/>
    </location>
</feature>
<feature type="compositionally biased region" description="Gly residues" evidence="1">
    <location>
        <begin position="1734"/>
        <end position="1744"/>
    </location>
</feature>
<evidence type="ECO:0000313" key="3">
    <source>
        <dbReference type="Proteomes" id="UP000183809"/>
    </source>
</evidence>
<dbReference type="GeneID" id="31011140"/>
<feature type="region of interest" description="Disordered" evidence="1">
    <location>
        <begin position="1291"/>
        <end position="1320"/>
    </location>
</feature>
<organism evidence="2 3">
    <name type="scientific">Diplodia corticola</name>
    <dbReference type="NCBI Taxonomy" id="236234"/>
    <lineage>
        <taxon>Eukaryota</taxon>
        <taxon>Fungi</taxon>
        <taxon>Dikarya</taxon>
        <taxon>Ascomycota</taxon>
        <taxon>Pezizomycotina</taxon>
        <taxon>Dothideomycetes</taxon>
        <taxon>Dothideomycetes incertae sedis</taxon>
        <taxon>Botryosphaeriales</taxon>
        <taxon>Botryosphaeriaceae</taxon>
        <taxon>Diplodia</taxon>
    </lineage>
</organism>
<feature type="region of interest" description="Disordered" evidence="1">
    <location>
        <begin position="498"/>
        <end position="526"/>
    </location>
</feature>
<feature type="compositionally biased region" description="Basic and acidic residues" evidence="1">
    <location>
        <begin position="1211"/>
        <end position="1231"/>
    </location>
</feature>